<dbReference type="OrthoDB" id="27819at2759"/>
<gene>
    <name evidence="5" type="ORF">FGO68_gene15141</name>
</gene>
<feature type="transmembrane region" description="Helical" evidence="4">
    <location>
        <begin position="552"/>
        <end position="569"/>
    </location>
</feature>
<dbReference type="GO" id="GO:0004222">
    <property type="term" value="F:metalloendopeptidase activity"/>
    <property type="evidence" value="ECO:0007669"/>
    <property type="project" value="TreeGrafter"/>
</dbReference>
<keyword evidence="2" id="KW-0677">Repeat</keyword>
<dbReference type="GO" id="GO:0006508">
    <property type="term" value="P:proteolysis"/>
    <property type="evidence" value="ECO:0007669"/>
    <property type="project" value="TreeGrafter"/>
</dbReference>
<evidence type="ECO:0000256" key="2">
    <source>
        <dbReference type="ARBA" id="ARBA00022737"/>
    </source>
</evidence>
<evidence type="ECO:0000313" key="5">
    <source>
        <dbReference type="EMBL" id="TNV83381.1"/>
    </source>
</evidence>
<sequence length="691" mass="76844">MRGWDTWWRRVSSRNDQLDRCDNECKVVPGYQCIGGDPLHPDTCFEQCGTGKNLTGTKECDDGNLLPGDGCSPTCHQEDGYTCTSFPSICSETCGDGRNLGLLPCDDGNKFSGDGCSPSCEIELGFTCGGGNPVQRDICHELCGDGRNMGQLPCDDGNVYDGDGCSGDCVVEHGYQCHGGSAHAADECTEVCGDGFHIGLLECDDGNILDGDGCSKNCKLEEGWTCNGGSTSHRSICIEICGDGLNFGTVHFCDDGNIDNDDGCSSQCTTELGFTCFNTSTRKNSICYLLSQPKLVSISVYDDNQYLTVRFNESVRILEGLNTFQVYFEGRQLEYQAMQQISPVQQHVTLKLNSSWFLRDTQSSDESLLTLSYQSSTQLLTLRGNKVQSFSSLIYLNKQDKVRIDNCTQTMYLELVSIVTLLSSIALGILCRKELEVIQISQTIQLVLVITNSVKLESCFKYYIRDLGIVEGTSFYSQIIMIGPLIEDPSMKKYGSIISMGLIYYLIRLLTHVYSQVKMEHVLIGLSFAIKFITVPLIQFTISVIFQQQNEVNLSLASLTLVLLLFYSFRVKSLKQFLFIIFVSLTTQVSGQHHLKLKVMCILTMLLNEKVNIHRLDYAFLVVFTLLIILGIQSIVFFASYILIRCLQVVLLKYLTINADQFGSNCLNAVAKRTMFLKQTLLNLAMQKQTK</sequence>
<dbReference type="EMBL" id="RRYP01003886">
    <property type="protein sequence ID" value="TNV83381.1"/>
    <property type="molecule type" value="Genomic_DNA"/>
</dbReference>
<dbReference type="GO" id="GO:0005615">
    <property type="term" value="C:extracellular space"/>
    <property type="evidence" value="ECO:0007669"/>
    <property type="project" value="TreeGrafter"/>
</dbReference>
<keyword evidence="1" id="KW-0732">Signal</keyword>
<dbReference type="InterPro" id="IPR011936">
    <property type="entry name" value="Myxo_disulph_rpt"/>
</dbReference>
<keyword evidence="6" id="KW-1185">Reference proteome</keyword>
<dbReference type="NCBIfam" id="TIGR02232">
    <property type="entry name" value="myxo_disulf_rpt"/>
    <property type="match status" value="5"/>
</dbReference>
<dbReference type="Proteomes" id="UP000785679">
    <property type="component" value="Unassembled WGS sequence"/>
</dbReference>
<dbReference type="GO" id="GO:0007166">
    <property type="term" value="P:cell surface receptor signaling pathway"/>
    <property type="evidence" value="ECO:0007669"/>
    <property type="project" value="TreeGrafter"/>
</dbReference>
<feature type="transmembrane region" description="Helical" evidence="4">
    <location>
        <begin position="523"/>
        <end position="546"/>
    </location>
</feature>
<comment type="caution">
    <text evidence="5">The sequence shown here is derived from an EMBL/GenBank/DDBJ whole genome shotgun (WGS) entry which is preliminary data.</text>
</comment>
<reference evidence="5" key="1">
    <citation type="submission" date="2019-06" db="EMBL/GenBank/DDBJ databases">
        <authorList>
            <person name="Zheng W."/>
        </authorList>
    </citation>
    <scope>NUCLEOTIDE SEQUENCE</scope>
    <source>
        <strain evidence="5">QDHG01</strain>
    </source>
</reference>
<keyword evidence="4" id="KW-1133">Transmembrane helix</keyword>
<keyword evidence="4" id="KW-0472">Membrane</keyword>
<proteinExistence type="predicted"/>
<dbReference type="PANTHER" id="PTHR46130">
    <property type="entry name" value="LAMGL DOMAIN-CONTAINING PROTEIN"/>
    <property type="match status" value="1"/>
</dbReference>
<dbReference type="InterPro" id="IPR043543">
    <property type="entry name" value="PAPPA/PAPPA2"/>
</dbReference>
<name>A0A8J8P0F6_HALGN</name>
<keyword evidence="3" id="KW-1015">Disulfide bond</keyword>
<evidence type="ECO:0000256" key="4">
    <source>
        <dbReference type="SAM" id="Phobius"/>
    </source>
</evidence>
<keyword evidence="4" id="KW-0812">Transmembrane</keyword>
<feature type="transmembrane region" description="Helical" evidence="4">
    <location>
        <begin position="411"/>
        <end position="431"/>
    </location>
</feature>
<evidence type="ECO:0000313" key="6">
    <source>
        <dbReference type="Proteomes" id="UP000785679"/>
    </source>
</evidence>
<feature type="transmembrane region" description="Helical" evidence="4">
    <location>
        <begin position="494"/>
        <end position="511"/>
    </location>
</feature>
<evidence type="ECO:0000256" key="1">
    <source>
        <dbReference type="ARBA" id="ARBA00022729"/>
    </source>
</evidence>
<protein>
    <submittedName>
        <fullName evidence="5">Uncharacterized protein</fullName>
    </submittedName>
</protein>
<dbReference type="PANTHER" id="PTHR46130:SF1">
    <property type="entry name" value="PAPPALYSIN-2"/>
    <property type="match status" value="1"/>
</dbReference>
<dbReference type="AlphaFoldDB" id="A0A8J8P0F6"/>
<dbReference type="Pfam" id="PF13948">
    <property type="entry name" value="DUF4215"/>
    <property type="match status" value="2"/>
</dbReference>
<evidence type="ECO:0000256" key="3">
    <source>
        <dbReference type="ARBA" id="ARBA00023157"/>
    </source>
</evidence>
<organism evidence="5 6">
    <name type="scientific">Halteria grandinella</name>
    <dbReference type="NCBI Taxonomy" id="5974"/>
    <lineage>
        <taxon>Eukaryota</taxon>
        <taxon>Sar</taxon>
        <taxon>Alveolata</taxon>
        <taxon>Ciliophora</taxon>
        <taxon>Intramacronucleata</taxon>
        <taxon>Spirotrichea</taxon>
        <taxon>Stichotrichia</taxon>
        <taxon>Sporadotrichida</taxon>
        <taxon>Halteriidae</taxon>
        <taxon>Halteria</taxon>
    </lineage>
</organism>
<feature type="transmembrane region" description="Helical" evidence="4">
    <location>
        <begin position="618"/>
        <end position="644"/>
    </location>
</feature>
<accession>A0A8J8P0F6</accession>